<evidence type="ECO:0000259" key="8">
    <source>
        <dbReference type="PROSITE" id="PS51462"/>
    </source>
</evidence>
<dbReference type="Proteomes" id="UP000256661">
    <property type="component" value="Unassembled WGS sequence"/>
</dbReference>
<evidence type="ECO:0000256" key="7">
    <source>
        <dbReference type="SAM" id="MobiDB-lite"/>
    </source>
</evidence>
<gene>
    <name evidence="9" type="ORF">DFJ69_2567</name>
</gene>
<comment type="caution">
    <text evidence="9">The sequence shown here is derived from an EMBL/GenBank/DDBJ whole genome shotgun (WGS) entry which is preliminary data.</text>
</comment>
<evidence type="ECO:0000256" key="4">
    <source>
        <dbReference type="ARBA" id="ARBA00022801"/>
    </source>
</evidence>
<dbReference type="InterPro" id="IPR039121">
    <property type="entry name" value="NUDT19"/>
</dbReference>
<accession>A0A3D9SZS9</accession>
<proteinExistence type="predicted"/>
<keyword evidence="4" id="KW-0378">Hydrolase</keyword>
<dbReference type="InterPro" id="IPR000086">
    <property type="entry name" value="NUDIX_hydrolase_dom"/>
</dbReference>
<dbReference type="InterPro" id="IPR015797">
    <property type="entry name" value="NUDIX_hydrolase-like_dom_sf"/>
</dbReference>
<dbReference type="PROSITE" id="PS51462">
    <property type="entry name" value="NUDIX"/>
    <property type="match status" value="1"/>
</dbReference>
<comment type="cofactor">
    <cofactor evidence="1">
        <name>Mn(2+)</name>
        <dbReference type="ChEBI" id="CHEBI:29035"/>
    </cofactor>
</comment>
<evidence type="ECO:0000256" key="5">
    <source>
        <dbReference type="ARBA" id="ARBA00022842"/>
    </source>
</evidence>
<keyword evidence="5" id="KW-0460">Magnesium</keyword>
<dbReference type="PANTHER" id="PTHR12318:SF0">
    <property type="entry name" value="ACYL-COENZYME A DIPHOSPHATASE NUDT19"/>
    <property type="match status" value="1"/>
</dbReference>
<dbReference type="GO" id="GO:0046872">
    <property type="term" value="F:metal ion binding"/>
    <property type="evidence" value="ECO:0007669"/>
    <property type="project" value="UniProtKB-KW"/>
</dbReference>
<dbReference type="CDD" id="cd18870">
    <property type="entry name" value="NUDIX_AcylCoAdiphos_Nudt19"/>
    <property type="match status" value="1"/>
</dbReference>
<dbReference type="AlphaFoldDB" id="A0A3D9SZS9"/>
<evidence type="ECO:0000313" key="9">
    <source>
        <dbReference type="EMBL" id="REE97111.1"/>
    </source>
</evidence>
<evidence type="ECO:0000256" key="2">
    <source>
        <dbReference type="ARBA" id="ARBA00001946"/>
    </source>
</evidence>
<protein>
    <recommendedName>
        <fullName evidence="8">Nudix hydrolase domain-containing protein</fullName>
    </recommendedName>
</protein>
<dbReference type="GO" id="GO:0016818">
    <property type="term" value="F:hydrolase activity, acting on acid anhydrides, in phosphorus-containing anhydrides"/>
    <property type="evidence" value="ECO:0007669"/>
    <property type="project" value="InterPro"/>
</dbReference>
<dbReference type="SUPFAM" id="SSF55811">
    <property type="entry name" value="Nudix"/>
    <property type="match status" value="1"/>
</dbReference>
<keyword evidence="10" id="KW-1185">Reference proteome</keyword>
<reference evidence="9 10" key="1">
    <citation type="submission" date="2018-08" db="EMBL/GenBank/DDBJ databases">
        <title>Sequencing the genomes of 1000 actinobacteria strains.</title>
        <authorList>
            <person name="Klenk H.-P."/>
        </authorList>
    </citation>
    <scope>NUCLEOTIDE SEQUENCE [LARGE SCALE GENOMIC DNA]</scope>
    <source>
        <strain evidence="9 10">DSM 43927</strain>
    </source>
</reference>
<feature type="domain" description="Nudix hydrolase" evidence="8">
    <location>
        <begin position="35"/>
        <end position="240"/>
    </location>
</feature>
<evidence type="ECO:0000256" key="6">
    <source>
        <dbReference type="ARBA" id="ARBA00023211"/>
    </source>
</evidence>
<organism evidence="9 10">
    <name type="scientific">Thermomonospora umbrina</name>
    <dbReference type="NCBI Taxonomy" id="111806"/>
    <lineage>
        <taxon>Bacteria</taxon>
        <taxon>Bacillati</taxon>
        <taxon>Actinomycetota</taxon>
        <taxon>Actinomycetes</taxon>
        <taxon>Streptosporangiales</taxon>
        <taxon>Thermomonosporaceae</taxon>
        <taxon>Thermomonospora</taxon>
    </lineage>
</organism>
<feature type="region of interest" description="Disordered" evidence="7">
    <location>
        <begin position="284"/>
        <end position="324"/>
    </location>
</feature>
<evidence type="ECO:0000256" key="3">
    <source>
        <dbReference type="ARBA" id="ARBA00022723"/>
    </source>
</evidence>
<evidence type="ECO:0000256" key="1">
    <source>
        <dbReference type="ARBA" id="ARBA00001936"/>
    </source>
</evidence>
<dbReference type="EMBL" id="QTTT01000001">
    <property type="protein sequence ID" value="REE97111.1"/>
    <property type="molecule type" value="Genomic_DNA"/>
</dbReference>
<keyword evidence="3" id="KW-0479">Metal-binding</keyword>
<dbReference type="Gene3D" id="3.90.79.10">
    <property type="entry name" value="Nucleoside Triphosphate Pyrophosphohydrolase"/>
    <property type="match status" value="1"/>
</dbReference>
<sequence>MSEWAAMSVDHGIRLPEELRGRVEDLLAGRVEAAPARDAATVAVLRDHDEHGLQVFMLRRVASMAFAPGAYVFPGGSVDPRDGEASIGWAGPPPGEWARAFAAGETVARELVCAAVRETFEETLVLLAGPAPDAVVDDTRGDGWEADRRALLDRSQSFAEFLGRRGLVLRSDLLRPWAHWITPAVEPKRYDTRFFVAAIPEGQRARDVSTEADRAVWVRPADAVDHAMRGEWFVMPPTLATLSELAACDTVADVLATEREIVAYEPRAEIIDGAAYLVLPTRPLGGGTTPHTPRAPSMRTSAGRPPARAPGHPPEATGHDTAQG</sequence>
<evidence type="ECO:0000313" key="10">
    <source>
        <dbReference type="Proteomes" id="UP000256661"/>
    </source>
</evidence>
<comment type="cofactor">
    <cofactor evidence="2">
        <name>Mg(2+)</name>
        <dbReference type="ChEBI" id="CHEBI:18420"/>
    </cofactor>
</comment>
<dbReference type="PANTHER" id="PTHR12318">
    <property type="entry name" value="TESTOSTERONE-REGULATED PROTEIN RP2"/>
    <property type="match status" value="1"/>
</dbReference>
<keyword evidence="6" id="KW-0464">Manganese</keyword>
<name>A0A3D9SZS9_9ACTN</name>